<organism evidence="13 14">
    <name type="scientific">Candidatus Scatousia excrementipullorum</name>
    <dbReference type="NCBI Taxonomy" id="2840936"/>
    <lineage>
        <taxon>Bacteria</taxon>
        <taxon>Candidatus Scatousia</taxon>
    </lineage>
</organism>
<keyword evidence="7 9" id="KW-0472">Membrane</keyword>
<proteinExistence type="predicted"/>
<keyword evidence="5 9" id="KW-1133">Transmembrane helix</keyword>
<dbReference type="Proteomes" id="UP000823632">
    <property type="component" value="Unassembled WGS sequence"/>
</dbReference>
<protein>
    <submittedName>
        <fullName evidence="13">HlyC/CorC family transporter</fullName>
    </submittedName>
</protein>
<dbReference type="InterPro" id="IPR044751">
    <property type="entry name" value="Ion_transp-like_CBS"/>
</dbReference>
<dbReference type="InterPro" id="IPR051676">
    <property type="entry name" value="UPF0053_domain"/>
</dbReference>
<dbReference type="PANTHER" id="PTHR43099">
    <property type="entry name" value="UPF0053 PROTEIN YRKA"/>
    <property type="match status" value="1"/>
</dbReference>
<evidence type="ECO:0000313" key="14">
    <source>
        <dbReference type="Proteomes" id="UP000823632"/>
    </source>
</evidence>
<dbReference type="AlphaFoldDB" id="A0A9D9DQ22"/>
<evidence type="ECO:0000256" key="8">
    <source>
        <dbReference type="PROSITE-ProRule" id="PRU00703"/>
    </source>
</evidence>
<feature type="transmembrane region" description="Helical" evidence="10">
    <location>
        <begin position="6"/>
        <end position="26"/>
    </location>
</feature>
<name>A0A9D9DQ22_9BACT</name>
<evidence type="ECO:0000256" key="7">
    <source>
        <dbReference type="ARBA" id="ARBA00023136"/>
    </source>
</evidence>
<evidence type="ECO:0000256" key="5">
    <source>
        <dbReference type="ARBA" id="ARBA00022989"/>
    </source>
</evidence>
<dbReference type="InterPro" id="IPR002550">
    <property type="entry name" value="CNNM"/>
</dbReference>
<dbReference type="FunFam" id="3.10.580.10:FF:000002">
    <property type="entry name" value="Magnesium/cobalt efflux protein CorC"/>
    <property type="match status" value="1"/>
</dbReference>
<evidence type="ECO:0000256" key="6">
    <source>
        <dbReference type="ARBA" id="ARBA00023122"/>
    </source>
</evidence>
<dbReference type="GO" id="GO:0050660">
    <property type="term" value="F:flavin adenine dinucleotide binding"/>
    <property type="evidence" value="ECO:0007669"/>
    <property type="project" value="InterPro"/>
</dbReference>
<sequence>MSEMSSIAVNLGIIIFLLLSNGFFVASEFAMVKVRKTRIEQLVNEGNNTAKVAMEALKDLDKFIAAVQLGVTISSIGLGWVGEGTLARIIEPIFNFLPGVSHTIATHTVSVSISFALITFLHVVIGELIPKSIALEYTEKTALFVAKPMQMITVVFNPFIWLLNGFGNSVLNMMHIPHSHKGSLVHSTEELDMLVKQSYKGGVLNETEKDMLHNVFKFSDLTAKQVMIPRTDMVCIPEDMTLEELNKLAAENQYTRYPVYSEDIDHIIGLIHVKDLYSLSIKNEERPIKSLLRDILLVPETITMDNLVLEFKKRKGQMAIVIDEFGGTSGLITLEDVLEEIFGEVQDEFDEEEEIEIKEIEPNKYMANAMMRLDEMAEFFGFDKDSIDDEDVDTIGGLVVKLLGRLAQVNDTAELNNLTFIVKEIDGARITKLEIIKQPVETENEEKSEEEAK</sequence>
<dbReference type="PROSITE" id="PS51371">
    <property type="entry name" value="CBS"/>
    <property type="match status" value="2"/>
</dbReference>
<dbReference type="EMBL" id="JADIND010000039">
    <property type="protein sequence ID" value="MBO8430105.1"/>
    <property type="molecule type" value="Genomic_DNA"/>
</dbReference>
<comment type="subcellular location">
    <subcellularLocation>
        <location evidence="1">Cell membrane</location>
        <topology evidence="1">Multi-pass membrane protein</topology>
    </subcellularLocation>
</comment>
<comment type="caution">
    <text evidence="13">The sequence shown here is derived from an EMBL/GenBank/DDBJ whole genome shotgun (WGS) entry which is preliminary data.</text>
</comment>
<dbReference type="InterPro" id="IPR046342">
    <property type="entry name" value="CBS_dom_sf"/>
</dbReference>
<dbReference type="InterPro" id="IPR005170">
    <property type="entry name" value="Transptr-assoc_dom"/>
</dbReference>
<dbReference type="Pfam" id="PF01595">
    <property type="entry name" value="CNNM"/>
    <property type="match status" value="1"/>
</dbReference>
<feature type="domain" description="CBS" evidence="11">
    <location>
        <begin position="291"/>
        <end position="348"/>
    </location>
</feature>
<dbReference type="SUPFAM" id="SSF56176">
    <property type="entry name" value="FAD-binding/transporter-associated domain-like"/>
    <property type="match status" value="1"/>
</dbReference>
<reference evidence="13" key="2">
    <citation type="journal article" date="2021" name="PeerJ">
        <title>Extensive microbial diversity within the chicken gut microbiome revealed by metagenomics and culture.</title>
        <authorList>
            <person name="Gilroy R."/>
            <person name="Ravi A."/>
            <person name="Getino M."/>
            <person name="Pursley I."/>
            <person name="Horton D.L."/>
            <person name="Alikhan N.F."/>
            <person name="Baker D."/>
            <person name="Gharbi K."/>
            <person name="Hall N."/>
            <person name="Watson M."/>
            <person name="Adriaenssens E.M."/>
            <person name="Foster-Nyarko E."/>
            <person name="Jarju S."/>
            <person name="Secka A."/>
            <person name="Antonio M."/>
            <person name="Oren A."/>
            <person name="Chaudhuri R.R."/>
            <person name="La Ragione R."/>
            <person name="Hildebrand F."/>
            <person name="Pallen M.J."/>
        </authorList>
    </citation>
    <scope>NUCLEOTIDE SEQUENCE</scope>
    <source>
        <strain evidence="13">10192</strain>
    </source>
</reference>
<keyword evidence="6 8" id="KW-0129">CBS domain</keyword>
<dbReference type="CDD" id="cd04590">
    <property type="entry name" value="CBS_pair_CorC_HlyC_assoc"/>
    <property type="match status" value="1"/>
</dbReference>
<reference evidence="13" key="1">
    <citation type="submission" date="2020-10" db="EMBL/GenBank/DDBJ databases">
        <authorList>
            <person name="Gilroy R."/>
        </authorList>
    </citation>
    <scope>NUCLEOTIDE SEQUENCE</scope>
    <source>
        <strain evidence="13">10192</strain>
    </source>
</reference>
<feature type="domain" description="CNNM transmembrane" evidence="12">
    <location>
        <begin position="3"/>
        <end position="208"/>
    </location>
</feature>
<dbReference type="Gene3D" id="3.30.465.10">
    <property type="match status" value="1"/>
</dbReference>
<feature type="transmembrane region" description="Helical" evidence="10">
    <location>
        <begin position="104"/>
        <end position="129"/>
    </location>
</feature>
<dbReference type="InterPro" id="IPR036318">
    <property type="entry name" value="FAD-bd_PCMH-like_sf"/>
</dbReference>
<evidence type="ECO:0000256" key="2">
    <source>
        <dbReference type="ARBA" id="ARBA00022475"/>
    </source>
</evidence>
<dbReference type="GO" id="GO:0005886">
    <property type="term" value="C:plasma membrane"/>
    <property type="evidence" value="ECO:0007669"/>
    <property type="project" value="UniProtKB-SubCell"/>
</dbReference>
<dbReference type="PANTHER" id="PTHR43099:SF2">
    <property type="entry name" value="UPF0053 PROTEIN YRKA"/>
    <property type="match status" value="1"/>
</dbReference>
<dbReference type="Gene3D" id="3.10.580.10">
    <property type="entry name" value="CBS-domain"/>
    <property type="match status" value="1"/>
</dbReference>
<dbReference type="SMART" id="SM01091">
    <property type="entry name" value="CorC_HlyC"/>
    <property type="match status" value="1"/>
</dbReference>
<dbReference type="InterPro" id="IPR016169">
    <property type="entry name" value="FAD-bd_PCMH_sub2"/>
</dbReference>
<feature type="domain" description="CBS" evidence="11">
    <location>
        <begin position="227"/>
        <end position="288"/>
    </location>
</feature>
<evidence type="ECO:0000256" key="3">
    <source>
        <dbReference type="ARBA" id="ARBA00022692"/>
    </source>
</evidence>
<keyword evidence="4" id="KW-0677">Repeat</keyword>
<gene>
    <name evidence="13" type="ORF">IAC76_01830</name>
</gene>
<evidence type="ECO:0000259" key="11">
    <source>
        <dbReference type="PROSITE" id="PS51371"/>
    </source>
</evidence>
<feature type="transmembrane region" description="Helical" evidence="10">
    <location>
        <begin position="141"/>
        <end position="163"/>
    </location>
</feature>
<dbReference type="PROSITE" id="PS51846">
    <property type="entry name" value="CNNM"/>
    <property type="match status" value="1"/>
</dbReference>
<feature type="transmembrane region" description="Helical" evidence="10">
    <location>
        <begin position="63"/>
        <end position="82"/>
    </location>
</feature>
<evidence type="ECO:0000259" key="12">
    <source>
        <dbReference type="PROSITE" id="PS51846"/>
    </source>
</evidence>
<evidence type="ECO:0000256" key="9">
    <source>
        <dbReference type="PROSITE-ProRule" id="PRU01193"/>
    </source>
</evidence>
<dbReference type="Pfam" id="PF03471">
    <property type="entry name" value="CorC_HlyC"/>
    <property type="match status" value="1"/>
</dbReference>
<evidence type="ECO:0000313" key="13">
    <source>
        <dbReference type="EMBL" id="MBO8430105.1"/>
    </source>
</evidence>
<evidence type="ECO:0000256" key="10">
    <source>
        <dbReference type="SAM" id="Phobius"/>
    </source>
</evidence>
<dbReference type="SUPFAM" id="SSF54631">
    <property type="entry name" value="CBS-domain pair"/>
    <property type="match status" value="1"/>
</dbReference>
<dbReference type="InterPro" id="IPR000644">
    <property type="entry name" value="CBS_dom"/>
</dbReference>
<accession>A0A9D9DQ22</accession>
<evidence type="ECO:0000256" key="1">
    <source>
        <dbReference type="ARBA" id="ARBA00004651"/>
    </source>
</evidence>
<dbReference type="Pfam" id="PF00571">
    <property type="entry name" value="CBS"/>
    <property type="match status" value="2"/>
</dbReference>
<keyword evidence="3 9" id="KW-0812">Transmembrane</keyword>
<evidence type="ECO:0000256" key="4">
    <source>
        <dbReference type="ARBA" id="ARBA00022737"/>
    </source>
</evidence>
<keyword evidence="2" id="KW-1003">Cell membrane</keyword>